<dbReference type="EMBL" id="AAMO01000001">
    <property type="protein sequence ID" value="EAQ04628.1"/>
    <property type="molecule type" value="Genomic_DNA"/>
</dbReference>
<accession>A3TSK1</accession>
<dbReference type="STRING" id="252305.OB2597_05080"/>
<name>A3TSK1_PSEBH</name>
<organism evidence="1 2">
    <name type="scientific">Pseudooceanicola batsensis (strain ATCC BAA-863 / DSM 15984 / KCTC 12145 / HTCC2597)</name>
    <name type="common">Oceanicola batsensis</name>
    <dbReference type="NCBI Taxonomy" id="252305"/>
    <lineage>
        <taxon>Bacteria</taxon>
        <taxon>Pseudomonadati</taxon>
        <taxon>Pseudomonadota</taxon>
        <taxon>Alphaproteobacteria</taxon>
        <taxon>Rhodobacterales</taxon>
        <taxon>Paracoccaceae</taxon>
        <taxon>Pseudooceanicola</taxon>
    </lineage>
</organism>
<dbReference type="HOGENOM" id="CLU_2701118_0_0_5"/>
<keyword evidence="2" id="KW-1185">Reference proteome</keyword>
<proteinExistence type="predicted"/>
<comment type="caution">
    <text evidence="1">The sequence shown here is derived from an EMBL/GenBank/DDBJ whole genome shotgun (WGS) entry which is preliminary data.</text>
</comment>
<dbReference type="AlphaFoldDB" id="A3TSK1"/>
<dbReference type="Proteomes" id="UP000004318">
    <property type="component" value="Unassembled WGS sequence"/>
</dbReference>
<evidence type="ECO:0000313" key="1">
    <source>
        <dbReference type="EMBL" id="EAQ04628.1"/>
    </source>
</evidence>
<sequence length="73" mass="7771">MLAPESGALTDGLCAGVATLQAEGKMVVIVLHNDVRQRLIPLRNEPLVDAADAVAQLRGLKLRGRVGEIRSLN</sequence>
<protein>
    <submittedName>
        <fullName evidence="1">Uncharacterized protein</fullName>
    </submittedName>
</protein>
<gene>
    <name evidence="1" type="ORF">OB2597_05080</name>
</gene>
<evidence type="ECO:0000313" key="2">
    <source>
        <dbReference type="Proteomes" id="UP000004318"/>
    </source>
</evidence>
<reference evidence="1 2" key="1">
    <citation type="journal article" date="2010" name="J. Bacteriol.">
        <title>Genome sequences of Oceanicola granulosus HTCC2516(T) and Oceanicola batsensis HTCC2597(TDelta).</title>
        <authorList>
            <person name="Thrash J.C."/>
            <person name="Cho J.C."/>
            <person name="Vergin K.L."/>
            <person name="Giovannoni S.J."/>
        </authorList>
    </citation>
    <scope>NUCLEOTIDE SEQUENCE [LARGE SCALE GENOMIC DNA]</scope>
    <source>
        <strain evidence="2">ATCC BAA-863 / DSM 15984 / KCTC 12145 / HTCC2597</strain>
    </source>
</reference>